<dbReference type="SUPFAM" id="SSF55831">
    <property type="entry name" value="Thymidylate synthase/dCMP hydroxymethylase"/>
    <property type="match status" value="1"/>
</dbReference>
<comment type="caution">
    <text evidence="5">The sequence shown here is derived from an EMBL/GenBank/DDBJ whole genome shotgun (WGS) entry which is preliminary data.</text>
</comment>
<dbReference type="GO" id="GO:0005829">
    <property type="term" value="C:cytosol"/>
    <property type="evidence" value="ECO:0007669"/>
    <property type="project" value="TreeGrafter"/>
</dbReference>
<evidence type="ECO:0000256" key="1">
    <source>
        <dbReference type="ARBA" id="ARBA00011947"/>
    </source>
</evidence>
<name>T1CGR1_9ZZZZ</name>
<dbReference type="GO" id="GO:0032259">
    <property type="term" value="P:methylation"/>
    <property type="evidence" value="ECO:0007669"/>
    <property type="project" value="UniProtKB-KW"/>
</dbReference>
<dbReference type="Pfam" id="PF00303">
    <property type="entry name" value="Thymidylat_synt"/>
    <property type="match status" value="1"/>
</dbReference>
<reference evidence="5" key="1">
    <citation type="submission" date="2013-08" db="EMBL/GenBank/DDBJ databases">
        <authorList>
            <person name="Mendez C."/>
            <person name="Richter M."/>
            <person name="Ferrer M."/>
            <person name="Sanchez J."/>
        </authorList>
    </citation>
    <scope>NUCLEOTIDE SEQUENCE</scope>
</reference>
<feature type="non-terminal residue" evidence="5">
    <location>
        <position position="1"/>
    </location>
</feature>
<dbReference type="AlphaFoldDB" id="T1CGR1"/>
<evidence type="ECO:0000259" key="4">
    <source>
        <dbReference type="Pfam" id="PF00303"/>
    </source>
</evidence>
<dbReference type="PANTHER" id="PTHR11548">
    <property type="entry name" value="THYMIDYLATE SYNTHASE 1"/>
    <property type="match status" value="1"/>
</dbReference>
<dbReference type="NCBIfam" id="NF002497">
    <property type="entry name" value="PRK01827.1-3"/>
    <property type="match status" value="1"/>
</dbReference>
<keyword evidence="2 5" id="KW-0489">Methyltransferase</keyword>
<dbReference type="EMBL" id="AUZX01005858">
    <property type="protein sequence ID" value="EQD66305.1"/>
    <property type="molecule type" value="Genomic_DNA"/>
</dbReference>
<dbReference type="Gene3D" id="3.30.572.10">
    <property type="entry name" value="Thymidylate synthase/dCMP hydroxymethylase domain"/>
    <property type="match status" value="1"/>
</dbReference>
<reference evidence="5" key="2">
    <citation type="journal article" date="2014" name="ISME J.">
        <title>Microbial stratification in low pH oxic and suboxic macroscopic growths along an acid mine drainage.</title>
        <authorList>
            <person name="Mendez-Garcia C."/>
            <person name="Mesa V."/>
            <person name="Sprenger R.R."/>
            <person name="Richter M."/>
            <person name="Diez M.S."/>
            <person name="Solano J."/>
            <person name="Bargiela R."/>
            <person name="Golyshina O.V."/>
            <person name="Manteca A."/>
            <person name="Ramos J.L."/>
            <person name="Gallego J.R."/>
            <person name="Llorente I."/>
            <person name="Martins Dos Santos V.A."/>
            <person name="Jensen O.N."/>
            <person name="Pelaez A.I."/>
            <person name="Sanchez J."/>
            <person name="Ferrer M."/>
        </authorList>
    </citation>
    <scope>NUCLEOTIDE SEQUENCE</scope>
</reference>
<protein>
    <recommendedName>
        <fullName evidence="1">thymidylate synthase</fullName>
        <ecNumber evidence="1">2.1.1.45</ecNumber>
    </recommendedName>
</protein>
<dbReference type="InterPro" id="IPR023451">
    <property type="entry name" value="Thymidate_synth/dCMP_Mease_dom"/>
</dbReference>
<evidence type="ECO:0000256" key="2">
    <source>
        <dbReference type="ARBA" id="ARBA00022603"/>
    </source>
</evidence>
<proteinExistence type="predicted"/>
<feature type="domain" description="Thymidylate synthase/dCMP hydroxymethylase" evidence="4">
    <location>
        <begin position="1"/>
        <end position="219"/>
    </location>
</feature>
<organism evidence="5">
    <name type="scientific">mine drainage metagenome</name>
    <dbReference type="NCBI Taxonomy" id="410659"/>
    <lineage>
        <taxon>unclassified sequences</taxon>
        <taxon>metagenomes</taxon>
        <taxon>ecological metagenomes</taxon>
    </lineage>
</organism>
<dbReference type="InterPro" id="IPR036926">
    <property type="entry name" value="Thymidate_synth/dCMP_Mease_sf"/>
</dbReference>
<evidence type="ECO:0000313" key="5">
    <source>
        <dbReference type="EMBL" id="EQD66305.1"/>
    </source>
</evidence>
<dbReference type="NCBIfam" id="TIGR03284">
    <property type="entry name" value="thym_sym"/>
    <property type="match status" value="2"/>
</dbReference>
<dbReference type="PRINTS" id="PR00108">
    <property type="entry name" value="THYMDSNTHASE"/>
</dbReference>
<dbReference type="GO" id="GO:0006231">
    <property type="term" value="P:dTMP biosynthetic process"/>
    <property type="evidence" value="ECO:0007669"/>
    <property type="project" value="InterPro"/>
</dbReference>
<dbReference type="InterPro" id="IPR000398">
    <property type="entry name" value="Thymidylate_synthase"/>
</dbReference>
<sequence length="220" mass="24472">ILDHGTRKGDRTGTGTLSVFGRMLRHNLADGFPLLTTKRLHVKSILHELLWFLGGDTNIDYLHANGVTIWDKWATPSGELGPVYGAQWRSWPGPDGRTYDQIAALIDGIRSRPDSRRHIINAWNVAYLPDESKPPEANAAEGRMALPPCHVMYQFYVANGKLSCMVTMRSCDVFLGFPFNLASAAFLTHMIAQQCNLAAGEIIMSLGDAHLYLNHLEQAR</sequence>
<accession>T1CGR1</accession>
<dbReference type="EC" id="2.1.1.45" evidence="1"/>
<gene>
    <name evidence="5" type="ORF">B1A_08186</name>
</gene>
<feature type="non-terminal residue" evidence="5">
    <location>
        <position position="220"/>
    </location>
</feature>
<dbReference type="InterPro" id="IPR045097">
    <property type="entry name" value="Thymidate_synth/dCMP_Mease"/>
</dbReference>
<dbReference type="PANTHER" id="PTHR11548:SF9">
    <property type="entry name" value="THYMIDYLATE SYNTHASE"/>
    <property type="match status" value="1"/>
</dbReference>
<dbReference type="CDD" id="cd00351">
    <property type="entry name" value="TS_Pyrimidine_HMase"/>
    <property type="match status" value="1"/>
</dbReference>
<dbReference type="GO" id="GO:0004799">
    <property type="term" value="F:thymidylate synthase activity"/>
    <property type="evidence" value="ECO:0007669"/>
    <property type="project" value="UniProtKB-EC"/>
</dbReference>
<keyword evidence="3 5" id="KW-0808">Transferase</keyword>
<evidence type="ECO:0000256" key="3">
    <source>
        <dbReference type="ARBA" id="ARBA00022679"/>
    </source>
</evidence>